<dbReference type="OrthoDB" id="281947at2"/>
<reference evidence="2 3" key="1">
    <citation type="submission" date="2019-08" db="EMBL/GenBank/DDBJ databases">
        <title>Deep-cultivation of Planctomycetes and their phenomic and genomic characterization uncovers novel biology.</title>
        <authorList>
            <person name="Wiegand S."/>
            <person name="Jogler M."/>
            <person name="Boedeker C."/>
            <person name="Pinto D."/>
            <person name="Vollmers J."/>
            <person name="Rivas-Marin E."/>
            <person name="Kohn T."/>
            <person name="Peeters S.H."/>
            <person name="Heuer A."/>
            <person name="Rast P."/>
            <person name="Oberbeckmann S."/>
            <person name="Bunk B."/>
            <person name="Jeske O."/>
            <person name="Meyerdierks A."/>
            <person name="Storesund J.E."/>
            <person name="Kallscheuer N."/>
            <person name="Luecker S."/>
            <person name="Lage O.M."/>
            <person name="Pohl T."/>
            <person name="Merkel B.J."/>
            <person name="Hornburger P."/>
            <person name="Mueller R.-W."/>
            <person name="Bruemmer F."/>
            <person name="Labrenz M."/>
            <person name="Spormann A.M."/>
            <person name="Op den Camp H."/>
            <person name="Overmann J."/>
            <person name="Amann R."/>
            <person name="Jetten M.S.M."/>
            <person name="Mascher T."/>
            <person name="Medema M.H."/>
            <person name="Devos D.P."/>
            <person name="Kaster A.-K."/>
            <person name="Ovreas L."/>
            <person name="Rohde M."/>
            <person name="Galperin M.Y."/>
            <person name="Jogler C."/>
        </authorList>
    </citation>
    <scope>NUCLEOTIDE SEQUENCE [LARGE SCALE GENOMIC DNA]</scope>
    <source>
        <strain evidence="2 3">UC8</strain>
    </source>
</reference>
<evidence type="ECO:0000313" key="2">
    <source>
        <dbReference type="EMBL" id="QEG38448.1"/>
    </source>
</evidence>
<evidence type="ECO:0008006" key="4">
    <source>
        <dbReference type="Google" id="ProtNLM"/>
    </source>
</evidence>
<keyword evidence="1" id="KW-0732">Signal</keyword>
<dbReference type="RefSeq" id="WP_068137301.1">
    <property type="nucleotide sequence ID" value="NZ_CP042914.1"/>
</dbReference>
<accession>A0A5B9QHA7</accession>
<name>A0A5B9QHA7_9BACT</name>
<feature type="chain" id="PRO_5022928074" description="Cytochrome c domain-containing protein" evidence="1">
    <location>
        <begin position="21"/>
        <end position="130"/>
    </location>
</feature>
<dbReference type="KEGG" id="rul:UC8_04050"/>
<evidence type="ECO:0000256" key="1">
    <source>
        <dbReference type="SAM" id="SignalP"/>
    </source>
</evidence>
<keyword evidence="3" id="KW-1185">Reference proteome</keyword>
<feature type="signal peptide" evidence="1">
    <location>
        <begin position="1"/>
        <end position="20"/>
    </location>
</feature>
<evidence type="ECO:0000313" key="3">
    <source>
        <dbReference type="Proteomes" id="UP000325286"/>
    </source>
</evidence>
<dbReference type="AlphaFoldDB" id="A0A5B9QHA7"/>
<dbReference type="Proteomes" id="UP000325286">
    <property type="component" value="Chromosome"/>
</dbReference>
<protein>
    <recommendedName>
        <fullName evidence="4">Cytochrome c domain-containing protein</fullName>
    </recommendedName>
</protein>
<sequence length="130" mass="14372" precursor="true">MKRLALMALTLMLLGSPAFAISEFSKQWKAKYLGDDASDEFKRAGRKAGCYVCHVKGEKKDEARNEYGKAMGKFLDAENFSKERIKAEPEKVKAEILEGFKKTAEKMSSDGKKFGDKIKAGELPATDAGL</sequence>
<proteinExistence type="predicted"/>
<organism evidence="2 3">
    <name type="scientific">Roseimaritima ulvae</name>
    <dbReference type="NCBI Taxonomy" id="980254"/>
    <lineage>
        <taxon>Bacteria</taxon>
        <taxon>Pseudomonadati</taxon>
        <taxon>Planctomycetota</taxon>
        <taxon>Planctomycetia</taxon>
        <taxon>Pirellulales</taxon>
        <taxon>Pirellulaceae</taxon>
        <taxon>Roseimaritima</taxon>
    </lineage>
</organism>
<gene>
    <name evidence="2" type="ORF">UC8_04050</name>
</gene>
<dbReference type="EMBL" id="CP042914">
    <property type="protein sequence ID" value="QEG38448.1"/>
    <property type="molecule type" value="Genomic_DNA"/>
</dbReference>